<comment type="caution">
    <text evidence="1">The sequence shown here is derived from an EMBL/GenBank/DDBJ whole genome shotgun (WGS) entry which is preliminary data.</text>
</comment>
<reference evidence="2" key="3">
    <citation type="submission" date="2021-06" db="EMBL/GenBank/DDBJ databases">
        <title>Updating the genus Pseudomonas: Description of 43 new species and partition of the Pseudomonas putida group.</title>
        <authorList>
            <person name="Girard L."/>
            <person name="Lood C."/>
            <person name="Vandamme P."/>
            <person name="Rokni-Zadeh H."/>
            <person name="Van Noort V."/>
            <person name="Hofte M."/>
            <person name="Lavigne R."/>
            <person name="De Mot R."/>
        </authorList>
    </citation>
    <scope>NUCLEOTIDE SEQUENCE</scope>
    <source>
        <strain evidence="2">SWRI102</strain>
    </source>
</reference>
<name>A0A923FMM8_9PSED</name>
<accession>A0A923FMM8</accession>
<dbReference type="EMBL" id="JABWQX010000002">
    <property type="protein sequence ID" value="MBC3395560.1"/>
    <property type="molecule type" value="Genomic_DNA"/>
</dbReference>
<reference evidence="1" key="2">
    <citation type="submission" date="2020-07" db="EMBL/GenBank/DDBJ databases">
        <authorList>
            <person name="Lood C."/>
            <person name="Girard L."/>
        </authorList>
    </citation>
    <scope>NUCLEOTIDE SEQUENCE</scope>
    <source>
        <strain evidence="1">SWRI102</strain>
    </source>
</reference>
<sequence>MNAFARTSMHQEVQGMCQGTINGTETFNASLVELSEVDFPNHPPPHKKAHVMLATQMAPGPDYTTKEVRVSFSMDMDDDEYGLGEDSYPVGVLFVDRSDPAVAVVYKQVKGIARLAYDASSATLSGTICADVENNDENTPSTLTLKMDFIASARSRTRRNPRRPSARVGTC</sequence>
<keyword evidence="3" id="KW-1185">Reference proteome</keyword>
<evidence type="ECO:0000313" key="2">
    <source>
        <dbReference type="EMBL" id="MBV4552618.1"/>
    </source>
</evidence>
<gene>
    <name evidence="2" type="ORF">HU742_015850</name>
    <name evidence="1" type="ORF">HU742_10115</name>
</gene>
<protein>
    <submittedName>
        <fullName evidence="1">Uncharacterized protein</fullName>
    </submittedName>
</protein>
<organism evidence="1">
    <name type="scientific">Pseudomonas marvdashtae</name>
    <dbReference type="NCBI Taxonomy" id="2745500"/>
    <lineage>
        <taxon>Bacteria</taxon>
        <taxon>Pseudomonadati</taxon>
        <taxon>Pseudomonadota</taxon>
        <taxon>Gammaproteobacteria</taxon>
        <taxon>Pseudomonadales</taxon>
        <taxon>Pseudomonadaceae</taxon>
        <taxon>Pseudomonas</taxon>
    </lineage>
</organism>
<reference evidence="1 3" key="1">
    <citation type="journal article" date="2020" name="Microorganisms">
        <title>Reliable Identification of Environmental Pseudomonas Isolates Using the rpoD Gene.</title>
        <authorList>
            <consortium name="The Broad Institute Genome Sequencing Platform"/>
            <person name="Girard L."/>
            <person name="Lood C."/>
            <person name="Rokni-Zadeh H."/>
            <person name="van Noort V."/>
            <person name="Lavigne R."/>
            <person name="De Mot R."/>
        </authorList>
    </citation>
    <scope>NUCLEOTIDE SEQUENCE</scope>
    <source>
        <strain evidence="1 3">SWRI102</strain>
    </source>
</reference>
<evidence type="ECO:0000313" key="3">
    <source>
        <dbReference type="Proteomes" id="UP000659438"/>
    </source>
</evidence>
<dbReference type="RefSeq" id="WP_186643261.1">
    <property type="nucleotide sequence ID" value="NZ_JABWQX020000001.1"/>
</dbReference>
<dbReference type="AlphaFoldDB" id="A0A923FMM8"/>
<evidence type="ECO:0000313" key="1">
    <source>
        <dbReference type="EMBL" id="MBC3395560.1"/>
    </source>
</evidence>
<dbReference type="EMBL" id="JABWQX020000001">
    <property type="protein sequence ID" value="MBV4552618.1"/>
    <property type="molecule type" value="Genomic_DNA"/>
</dbReference>
<proteinExistence type="predicted"/>
<dbReference type="Proteomes" id="UP000659438">
    <property type="component" value="Unassembled WGS sequence"/>
</dbReference>